<dbReference type="InterPro" id="IPR018497">
    <property type="entry name" value="Peptidase_M13_C"/>
</dbReference>
<dbReference type="Pfam" id="PF05649">
    <property type="entry name" value="Peptidase_M13_N"/>
    <property type="match status" value="1"/>
</dbReference>
<keyword evidence="8" id="KW-0732">Signal</keyword>
<evidence type="ECO:0000256" key="5">
    <source>
        <dbReference type="ARBA" id="ARBA00022801"/>
    </source>
</evidence>
<evidence type="ECO:0000256" key="3">
    <source>
        <dbReference type="ARBA" id="ARBA00022670"/>
    </source>
</evidence>
<dbReference type="PROSITE" id="PS51885">
    <property type="entry name" value="NEPRILYSIN"/>
    <property type="match status" value="1"/>
</dbReference>
<evidence type="ECO:0000256" key="7">
    <source>
        <dbReference type="ARBA" id="ARBA00023049"/>
    </source>
</evidence>
<dbReference type="PANTHER" id="PTHR11733:SF167">
    <property type="entry name" value="FI17812P1-RELATED"/>
    <property type="match status" value="1"/>
</dbReference>
<dbReference type="CDD" id="cd08662">
    <property type="entry name" value="M13"/>
    <property type="match status" value="1"/>
</dbReference>
<dbReference type="InterPro" id="IPR000718">
    <property type="entry name" value="Peptidase_M13"/>
</dbReference>
<feature type="signal peptide" evidence="8">
    <location>
        <begin position="1"/>
        <end position="18"/>
    </location>
</feature>
<evidence type="ECO:0000313" key="11">
    <source>
        <dbReference type="EMBL" id="NOU50044.1"/>
    </source>
</evidence>
<proteinExistence type="inferred from homology"/>
<dbReference type="GO" id="GO:0004222">
    <property type="term" value="F:metalloendopeptidase activity"/>
    <property type="evidence" value="ECO:0007669"/>
    <property type="project" value="InterPro"/>
</dbReference>
<keyword evidence="7" id="KW-0482">Metalloprotease</keyword>
<keyword evidence="6" id="KW-0862">Zinc</keyword>
<dbReference type="AlphaFoldDB" id="A0A849VDN2"/>
<dbReference type="Proteomes" id="UP000586305">
    <property type="component" value="Unassembled WGS sequence"/>
</dbReference>
<evidence type="ECO:0000256" key="8">
    <source>
        <dbReference type="SAM" id="SignalP"/>
    </source>
</evidence>
<evidence type="ECO:0000313" key="12">
    <source>
        <dbReference type="Proteomes" id="UP000586305"/>
    </source>
</evidence>
<feature type="chain" id="PRO_5032842208" evidence="8">
    <location>
        <begin position="19"/>
        <end position="688"/>
    </location>
</feature>
<dbReference type="PRINTS" id="PR00786">
    <property type="entry name" value="NEPRILYSIN"/>
</dbReference>
<dbReference type="Gene3D" id="1.10.1380.10">
    <property type="entry name" value="Neutral endopeptidase , domain2"/>
    <property type="match status" value="1"/>
</dbReference>
<protein>
    <submittedName>
        <fullName evidence="11">M13 family metallopeptidase</fullName>
    </submittedName>
</protein>
<keyword evidence="4" id="KW-0479">Metal-binding</keyword>
<comment type="similarity">
    <text evidence="2">Belongs to the peptidase M13 family.</text>
</comment>
<feature type="domain" description="Peptidase M13 N-terminal" evidence="10">
    <location>
        <begin position="57"/>
        <end position="433"/>
    </location>
</feature>
<dbReference type="PROSITE" id="PS51257">
    <property type="entry name" value="PROKAR_LIPOPROTEIN"/>
    <property type="match status" value="1"/>
</dbReference>
<dbReference type="SUPFAM" id="SSF55486">
    <property type="entry name" value="Metalloproteases ('zincins'), catalytic domain"/>
    <property type="match status" value="1"/>
</dbReference>
<evidence type="ECO:0000256" key="1">
    <source>
        <dbReference type="ARBA" id="ARBA00001947"/>
    </source>
</evidence>
<comment type="caution">
    <text evidence="11">The sequence shown here is derived from an EMBL/GenBank/DDBJ whole genome shotgun (WGS) entry which is preliminary data.</text>
</comment>
<sequence>MKKTTLSLAICVGLATLAGCSQQINTNAQKTESAAAVASNVQSGIETQNFDPSVRAQDDFFRHVNGKWLNDTQIPNDKSAWGSFYKLADDSDKAVNALIQDAKEGVAEPGSSAQKIGDFYASFMAEQQLNELGFEPIQPLLKKIASVQNYQQLSALMGDLSRYNVTVPVGLAVIPDGKDATKNALYMWQSGIGMPDRDYYLKDDKKSVELRAAYLAMVTEKLQLIGEPQAQKKAKAILELETKIAKIMWDRTKTREVSLIYNPQSTAQWDKNLGQLDWQKFAQTLELPHMDKVIVSQPSFFEGLGELFAQVSVADWKDYLTYQTVNEFSNLLSEPFAKSHFEFYSKTLRGVTEQQARWQRGVRLTSGTLGEEVGKLYVQKHFSPEAKARMEELVKNLIAAYRISIDGLDWMSDETKQAAQEKLSKFRYKIGYPNKWREYNFEIKADDLVGNVMRAAEFESKRQISMIGKPVDKEQWEMTPQTVNAYYHPLKNEIVFPAAILQPPFFNMQADDAVNYGGIGAVIGHELGHGFDDQGAQFDGDGNLRNWWHEEDLAKFKTRGDALVEQFDSYQPFDDANVNGRLTLGENIGDLGGLTVAYKAYQLSLQDKPRQVLDGYTPEQRFFIGYAQVWRAKIREEALRERLVTDNHSPAEYRANGSLTNFTPFYEAFALKEGDKLYKPANERVKIW</sequence>
<dbReference type="EMBL" id="JABBPG010000002">
    <property type="protein sequence ID" value="NOU50044.1"/>
    <property type="molecule type" value="Genomic_DNA"/>
</dbReference>
<evidence type="ECO:0000259" key="9">
    <source>
        <dbReference type="Pfam" id="PF01431"/>
    </source>
</evidence>
<gene>
    <name evidence="11" type="ORF">HG263_05765</name>
</gene>
<keyword evidence="3" id="KW-0645">Protease</keyword>
<accession>A0A849VDN2</accession>
<comment type="cofactor">
    <cofactor evidence="1">
        <name>Zn(2+)</name>
        <dbReference type="ChEBI" id="CHEBI:29105"/>
    </cofactor>
</comment>
<dbReference type="InterPro" id="IPR008753">
    <property type="entry name" value="Peptidase_M13_N"/>
</dbReference>
<evidence type="ECO:0000256" key="6">
    <source>
        <dbReference type="ARBA" id="ARBA00022833"/>
    </source>
</evidence>
<dbReference type="GO" id="GO:0046872">
    <property type="term" value="F:metal ion binding"/>
    <property type="evidence" value="ECO:0007669"/>
    <property type="project" value="UniProtKB-KW"/>
</dbReference>
<keyword evidence="12" id="KW-1185">Reference proteome</keyword>
<feature type="domain" description="Peptidase M13 C-terminal" evidence="9">
    <location>
        <begin position="484"/>
        <end position="684"/>
    </location>
</feature>
<name>A0A849VDN2_9GAMM</name>
<dbReference type="GO" id="GO:0016485">
    <property type="term" value="P:protein processing"/>
    <property type="evidence" value="ECO:0007669"/>
    <property type="project" value="TreeGrafter"/>
</dbReference>
<organism evidence="11 12">
    <name type="scientific">Pseudoalteromonas caenipelagi</name>
    <dbReference type="NCBI Taxonomy" id="2726988"/>
    <lineage>
        <taxon>Bacteria</taxon>
        <taxon>Pseudomonadati</taxon>
        <taxon>Pseudomonadota</taxon>
        <taxon>Gammaproteobacteria</taxon>
        <taxon>Alteromonadales</taxon>
        <taxon>Pseudoalteromonadaceae</taxon>
        <taxon>Pseudoalteromonas</taxon>
    </lineage>
</organism>
<dbReference type="RefSeq" id="WP_171625125.1">
    <property type="nucleotide sequence ID" value="NZ_JABBPG010000002.1"/>
</dbReference>
<dbReference type="Pfam" id="PF01431">
    <property type="entry name" value="Peptidase_M13"/>
    <property type="match status" value="1"/>
</dbReference>
<dbReference type="PANTHER" id="PTHR11733">
    <property type="entry name" value="ZINC METALLOPROTEASE FAMILY M13 NEPRILYSIN-RELATED"/>
    <property type="match status" value="1"/>
</dbReference>
<dbReference type="Gene3D" id="3.40.390.10">
    <property type="entry name" value="Collagenase (Catalytic Domain)"/>
    <property type="match status" value="1"/>
</dbReference>
<evidence type="ECO:0000256" key="2">
    <source>
        <dbReference type="ARBA" id="ARBA00007357"/>
    </source>
</evidence>
<dbReference type="InterPro" id="IPR024079">
    <property type="entry name" value="MetalloPept_cat_dom_sf"/>
</dbReference>
<evidence type="ECO:0000259" key="10">
    <source>
        <dbReference type="Pfam" id="PF05649"/>
    </source>
</evidence>
<reference evidence="11 12" key="1">
    <citation type="submission" date="2020-04" db="EMBL/GenBank/DDBJ databases">
        <title>Pseudoalteromonas caenipelagi sp. nov., isolated from a tidal flat.</title>
        <authorList>
            <person name="Park S."/>
            <person name="Yoon J.-H."/>
        </authorList>
    </citation>
    <scope>NUCLEOTIDE SEQUENCE [LARGE SCALE GENOMIC DNA]</scope>
    <source>
        <strain evidence="11 12">JBTF-M23</strain>
    </source>
</reference>
<evidence type="ECO:0000256" key="4">
    <source>
        <dbReference type="ARBA" id="ARBA00022723"/>
    </source>
</evidence>
<keyword evidence="5" id="KW-0378">Hydrolase</keyword>
<dbReference type="GO" id="GO:0005886">
    <property type="term" value="C:plasma membrane"/>
    <property type="evidence" value="ECO:0007669"/>
    <property type="project" value="TreeGrafter"/>
</dbReference>
<dbReference type="InterPro" id="IPR042089">
    <property type="entry name" value="Peptidase_M13_dom_2"/>
</dbReference>